<proteinExistence type="predicted"/>
<keyword evidence="3" id="KW-1185">Reference proteome</keyword>
<evidence type="ECO:0000313" key="3">
    <source>
        <dbReference type="Proteomes" id="UP001302716"/>
    </source>
</evidence>
<dbReference type="Proteomes" id="UP001302716">
    <property type="component" value="Chromosome"/>
</dbReference>
<keyword evidence="1" id="KW-0732">Signal</keyword>
<evidence type="ECO:0000256" key="1">
    <source>
        <dbReference type="SAM" id="SignalP"/>
    </source>
</evidence>
<feature type="signal peptide" evidence="1">
    <location>
        <begin position="1"/>
        <end position="20"/>
    </location>
</feature>
<dbReference type="RefSeq" id="WP_316697396.1">
    <property type="nucleotide sequence ID" value="NZ_CP103836.1"/>
</dbReference>
<evidence type="ECO:0000313" key="2">
    <source>
        <dbReference type="EMBL" id="WOB51255.1"/>
    </source>
</evidence>
<sequence length="133" mass="14338">MRLVQYLFVLIVVLSTSAWAAPTQAELPGSWTRAALLTHPAAVERDLRVVVECASVVEAAAVHACDRLTGRSDCKGCGQALVRQPWKVSETDGPDHAYTSAEMAGAWSTRGQVKVAFSNETERDNRLRASAGI</sequence>
<accession>A0AAU0BDZ5</accession>
<gene>
    <name evidence="2" type="ORF">NYR97_07745</name>
</gene>
<protein>
    <recommendedName>
        <fullName evidence="4">DUF2147 domain-containing protein</fullName>
    </recommendedName>
</protein>
<feature type="chain" id="PRO_5043781637" description="DUF2147 domain-containing protein" evidence="1">
    <location>
        <begin position="21"/>
        <end position="133"/>
    </location>
</feature>
<dbReference type="EMBL" id="CP103836">
    <property type="protein sequence ID" value="WOB51255.1"/>
    <property type="molecule type" value="Genomic_DNA"/>
</dbReference>
<dbReference type="AlphaFoldDB" id="A0AAU0BDZ5"/>
<evidence type="ECO:0008006" key="4">
    <source>
        <dbReference type="Google" id="ProtNLM"/>
    </source>
</evidence>
<organism evidence="2 3">
    <name type="scientific">Xanthomonas hydrangeae</name>
    <dbReference type="NCBI Taxonomy" id="2775159"/>
    <lineage>
        <taxon>Bacteria</taxon>
        <taxon>Pseudomonadati</taxon>
        <taxon>Pseudomonadota</taxon>
        <taxon>Gammaproteobacteria</taxon>
        <taxon>Lysobacterales</taxon>
        <taxon>Lysobacteraceae</taxon>
        <taxon>Xanthomonas</taxon>
    </lineage>
</organism>
<reference evidence="2 3" key="1">
    <citation type="submission" date="2022-08" db="EMBL/GenBank/DDBJ databases">
        <title>Whole genome sequencing-based tracing of a 2022 introduction and outbreak of Xanthomonas hortorum pv. pelargonii.</title>
        <authorList>
            <person name="Iruegas-Bocardo F."/>
            <person name="Weisberg A.K."/>
            <person name="Riutta E.R."/>
            <person name="Kilday K."/>
            <person name="Bonkowski J.C."/>
            <person name="Creswell T."/>
            <person name="Daughtrey M.L."/>
            <person name="Rane K."/>
            <person name="Grunwald N.J."/>
            <person name="Chang J.H."/>
            <person name="Putnam M.L."/>
        </authorList>
    </citation>
    <scope>NUCLEOTIDE SEQUENCE [LARGE SCALE GENOMIC DNA]</scope>
    <source>
        <strain evidence="2 3">22-323</strain>
    </source>
</reference>
<name>A0AAU0BDZ5_9XANT</name>